<comment type="caution">
    <text evidence="2">The sequence shown here is derived from an EMBL/GenBank/DDBJ whole genome shotgun (WGS) entry which is preliminary data.</text>
</comment>
<dbReference type="Gene3D" id="1.10.510.10">
    <property type="entry name" value="Transferase(Phosphotransferase) domain 1"/>
    <property type="match status" value="1"/>
</dbReference>
<accession>A0ABR4IQR5</accession>
<proteinExistence type="predicted"/>
<dbReference type="Proteomes" id="UP001610446">
    <property type="component" value="Unassembled WGS sequence"/>
</dbReference>
<dbReference type="InterPro" id="IPR001245">
    <property type="entry name" value="Ser-Thr/Tyr_kinase_cat_dom"/>
</dbReference>
<dbReference type="EMBL" id="JBFXLU010000315">
    <property type="protein sequence ID" value="KAL2830100.1"/>
    <property type="molecule type" value="Genomic_DNA"/>
</dbReference>
<gene>
    <name evidence="2" type="ORF">BJY01DRAFT_240495</name>
</gene>
<evidence type="ECO:0000313" key="3">
    <source>
        <dbReference type="Proteomes" id="UP001610446"/>
    </source>
</evidence>
<organism evidence="2 3">
    <name type="scientific">Aspergillus pseudoustus</name>
    <dbReference type="NCBI Taxonomy" id="1810923"/>
    <lineage>
        <taxon>Eukaryota</taxon>
        <taxon>Fungi</taxon>
        <taxon>Dikarya</taxon>
        <taxon>Ascomycota</taxon>
        <taxon>Pezizomycotina</taxon>
        <taxon>Eurotiomycetes</taxon>
        <taxon>Eurotiomycetidae</taxon>
        <taxon>Eurotiales</taxon>
        <taxon>Aspergillaceae</taxon>
        <taxon>Aspergillus</taxon>
        <taxon>Aspergillus subgen. Nidulantes</taxon>
    </lineage>
</organism>
<dbReference type="InterPro" id="IPR011009">
    <property type="entry name" value="Kinase-like_dom_sf"/>
</dbReference>
<reference evidence="2 3" key="1">
    <citation type="submission" date="2024-07" db="EMBL/GenBank/DDBJ databases">
        <title>Section-level genome sequencing and comparative genomics of Aspergillus sections Usti and Cavernicolus.</title>
        <authorList>
            <consortium name="Lawrence Berkeley National Laboratory"/>
            <person name="Nybo J.L."/>
            <person name="Vesth T.C."/>
            <person name="Theobald S."/>
            <person name="Frisvad J.C."/>
            <person name="Larsen T.O."/>
            <person name="Kjaerboelling I."/>
            <person name="Rothschild-Mancinelli K."/>
            <person name="Lyhne E.K."/>
            <person name="Kogle M.E."/>
            <person name="Barry K."/>
            <person name="Clum A."/>
            <person name="Na H."/>
            <person name="Ledsgaard L."/>
            <person name="Lin J."/>
            <person name="Lipzen A."/>
            <person name="Kuo A."/>
            <person name="Riley R."/>
            <person name="Mondo S."/>
            <person name="Labutti K."/>
            <person name="Haridas S."/>
            <person name="Pangalinan J."/>
            <person name="Salamov A.A."/>
            <person name="Simmons B.A."/>
            <person name="Magnuson J.K."/>
            <person name="Chen J."/>
            <person name="Drula E."/>
            <person name="Henrissat B."/>
            <person name="Wiebenga A."/>
            <person name="Lubbers R.J."/>
            <person name="Gomes A.C."/>
            <person name="Makela M.R."/>
            <person name="Stajich J."/>
            <person name="Grigoriev I.V."/>
            <person name="Mortensen U.H."/>
            <person name="De Vries R.P."/>
            <person name="Baker S.E."/>
            <person name="Andersen M.R."/>
        </authorList>
    </citation>
    <scope>NUCLEOTIDE SEQUENCE [LARGE SCALE GENOMIC DNA]</scope>
    <source>
        <strain evidence="2 3">CBS 123904</strain>
    </source>
</reference>
<evidence type="ECO:0000313" key="2">
    <source>
        <dbReference type="EMBL" id="KAL2830100.1"/>
    </source>
</evidence>
<keyword evidence="3" id="KW-1185">Reference proteome</keyword>
<protein>
    <recommendedName>
        <fullName evidence="1">Protein kinase domain-containing protein</fullName>
    </recommendedName>
</protein>
<feature type="domain" description="Protein kinase" evidence="1">
    <location>
        <begin position="1"/>
        <end position="247"/>
    </location>
</feature>
<evidence type="ECO:0000259" key="1">
    <source>
        <dbReference type="PROSITE" id="PS50011"/>
    </source>
</evidence>
<dbReference type="SMART" id="SM00220">
    <property type="entry name" value="S_TKc"/>
    <property type="match status" value="1"/>
</dbReference>
<sequence>MTPLRRKCGVGHGTASVVHKPLPTGSGQPFSSEIEFYKLLNSREDRCPGIIECFLALPDYLFLIDSALIARWVHQISRALEYMEKMGFCHNDLAPRDCPLDSNLNMRLCDFDRATTVGQYLESIFAPWGQELTAGPLKGTYGLCGARTEQFALGTLVYCMLISACWHNVYPAMALVAYDFKRKTIDFALEARREVIDFAKEKKNCKKAVWRRYLHFLAGKVMYLWQSLSDSLRRRWSTLHSVRPKEE</sequence>
<dbReference type="Pfam" id="PF07714">
    <property type="entry name" value="PK_Tyr_Ser-Thr"/>
    <property type="match status" value="1"/>
</dbReference>
<dbReference type="InterPro" id="IPR000719">
    <property type="entry name" value="Prot_kinase_dom"/>
</dbReference>
<dbReference type="PROSITE" id="PS50011">
    <property type="entry name" value="PROTEIN_KINASE_DOM"/>
    <property type="match status" value="1"/>
</dbReference>
<dbReference type="SUPFAM" id="SSF56112">
    <property type="entry name" value="Protein kinase-like (PK-like)"/>
    <property type="match status" value="1"/>
</dbReference>
<name>A0ABR4IQR5_9EURO</name>